<dbReference type="Proteomes" id="UP000176005">
    <property type="component" value="Unassembled WGS sequence"/>
</dbReference>
<feature type="compositionally biased region" description="Gly residues" evidence="1">
    <location>
        <begin position="7"/>
        <end position="19"/>
    </location>
</feature>
<evidence type="ECO:0000256" key="2">
    <source>
        <dbReference type="SAM" id="Phobius"/>
    </source>
</evidence>
<keyword evidence="2" id="KW-0812">Transmembrane</keyword>
<sequence>GTANAGADGGSSGTAGGADGETPDGNLASSGTAVLPAAGVSAALLAGGTALVLERRRRRPA</sequence>
<feature type="region of interest" description="Disordered" evidence="1">
    <location>
        <begin position="1"/>
        <end position="31"/>
    </location>
</feature>
<keyword evidence="2" id="KW-0472">Membrane</keyword>
<dbReference type="AlphaFoldDB" id="A0A1E7KVW8"/>
<dbReference type="EMBL" id="LJGW01000451">
    <property type="protein sequence ID" value="OEV07973.1"/>
    <property type="molecule type" value="Genomic_DNA"/>
</dbReference>
<keyword evidence="2" id="KW-1133">Transmembrane helix</keyword>
<comment type="caution">
    <text evidence="3">The sequence shown here is derived from an EMBL/GenBank/DDBJ whole genome shotgun (WGS) entry which is preliminary data.</text>
</comment>
<evidence type="ECO:0000313" key="3">
    <source>
        <dbReference type="EMBL" id="OEV07973.1"/>
    </source>
</evidence>
<proteinExistence type="predicted"/>
<feature type="non-terminal residue" evidence="3">
    <location>
        <position position="1"/>
    </location>
</feature>
<feature type="transmembrane region" description="Helical" evidence="2">
    <location>
        <begin position="33"/>
        <end position="53"/>
    </location>
</feature>
<name>A0A1E7KVW8_9ACTN</name>
<dbReference type="PATRIC" id="fig|518642.10.peg.6671"/>
<reference evidence="3 4" key="1">
    <citation type="journal article" date="2016" name="Front. Microbiol.">
        <title>Comparative Genomics Analysis of Streptomyces Species Reveals Their Adaptation to the Marine Environment and Their Diversity at the Genomic Level.</title>
        <authorList>
            <person name="Tian X."/>
            <person name="Zhang Z."/>
            <person name="Yang T."/>
            <person name="Chen M."/>
            <person name="Li J."/>
            <person name="Chen F."/>
            <person name="Yang J."/>
            <person name="Li W."/>
            <person name="Zhang B."/>
            <person name="Zhang Z."/>
            <person name="Wu J."/>
            <person name="Zhang C."/>
            <person name="Long L."/>
            <person name="Xiao J."/>
        </authorList>
    </citation>
    <scope>NUCLEOTIDE SEQUENCE [LARGE SCALE GENOMIC DNA]</scope>
    <source>
        <strain evidence="3 4">SCSIO 10429</strain>
    </source>
</reference>
<evidence type="ECO:0000313" key="4">
    <source>
        <dbReference type="Proteomes" id="UP000176005"/>
    </source>
</evidence>
<organism evidence="3 4">
    <name type="scientific">Streptomyces nanshensis</name>
    <dbReference type="NCBI Taxonomy" id="518642"/>
    <lineage>
        <taxon>Bacteria</taxon>
        <taxon>Bacillati</taxon>
        <taxon>Actinomycetota</taxon>
        <taxon>Actinomycetes</taxon>
        <taxon>Kitasatosporales</taxon>
        <taxon>Streptomycetaceae</taxon>
        <taxon>Streptomyces</taxon>
    </lineage>
</organism>
<accession>A0A1E7KVW8</accession>
<evidence type="ECO:0000256" key="1">
    <source>
        <dbReference type="SAM" id="MobiDB-lite"/>
    </source>
</evidence>
<gene>
    <name evidence="3" type="ORF">AN218_28210</name>
</gene>
<keyword evidence="4" id="KW-1185">Reference proteome</keyword>
<protein>
    <submittedName>
        <fullName evidence="3">Uncharacterized protein</fullName>
    </submittedName>
</protein>